<name>A0AAD6J7I4_DREDA</name>
<sequence length="452" mass="50768">MPSRRIPKSASSSSTTATAFSIKNKIRRSTHNVALRTTIAKAKRQARFERRKVEARDPSLRRERLRQNVPQTLDSKRVAVDKPWVPSVELIERAKRKRDETESVDTTTSAQQDDSDEDSDEDMTEEAAVNDGKHDISINVQSNEDDEDEDGDMDEDKDGDEDEDDLGSLCDSDSDSETDHPSSTKQPKPSSKPPTKPPPTSDLPEETLSALLSLIPHPSTPPKPLLTTTRMARRHDLYQTLSTILPNTTYVPRGNRFTIPQIASFATNRKHTHLLVALEDSKKFHGLIVILLPAGPTFHFSLTNYADGKAIQGRGVNTNHVPELILNNFTTPIGRLAASLFQSLYPPQPQFVGRQVVTLHNQRDYIFFRMHRYVFRSIDTEGKGSRGDRTTGAEQVGVGGQRAGEDLGVKVGLQELGPQFTLKLRRVERGVCEGVEWEWKGRMEKDRKMFHL</sequence>
<feature type="compositionally biased region" description="Low complexity" evidence="1">
    <location>
        <begin position="9"/>
        <end position="19"/>
    </location>
</feature>
<dbReference type="SUPFAM" id="SSF52954">
    <property type="entry name" value="Class II aaRS ABD-related"/>
    <property type="match status" value="1"/>
</dbReference>
<evidence type="ECO:0000256" key="1">
    <source>
        <dbReference type="SAM" id="MobiDB-lite"/>
    </source>
</evidence>
<evidence type="ECO:0000313" key="4">
    <source>
        <dbReference type="Proteomes" id="UP001221413"/>
    </source>
</evidence>
<dbReference type="Pfam" id="PF04427">
    <property type="entry name" value="Brix"/>
    <property type="match status" value="1"/>
</dbReference>
<dbReference type="Gene3D" id="3.40.50.10480">
    <property type="entry name" value="Probable brix-domain ribosomal biogenesis protein"/>
    <property type="match status" value="1"/>
</dbReference>
<dbReference type="GO" id="GO:0000460">
    <property type="term" value="P:maturation of 5.8S rRNA"/>
    <property type="evidence" value="ECO:0007669"/>
    <property type="project" value="TreeGrafter"/>
</dbReference>
<dbReference type="GO" id="GO:0042134">
    <property type="term" value="F:rRNA primary transcript binding"/>
    <property type="evidence" value="ECO:0007669"/>
    <property type="project" value="InterPro"/>
</dbReference>
<dbReference type="PANTHER" id="PTHR22734:SF3">
    <property type="entry name" value="RIBOSOME PRODUCTION FACTOR 1"/>
    <property type="match status" value="1"/>
</dbReference>
<evidence type="ECO:0000259" key="2">
    <source>
        <dbReference type="PROSITE" id="PS50833"/>
    </source>
</evidence>
<feature type="region of interest" description="Disordered" evidence="1">
    <location>
        <begin position="41"/>
        <end position="204"/>
    </location>
</feature>
<dbReference type="EMBL" id="JAQGDS010000001">
    <property type="protein sequence ID" value="KAJ6263896.1"/>
    <property type="molecule type" value="Genomic_DNA"/>
</dbReference>
<feature type="domain" description="Brix" evidence="2">
    <location>
        <begin position="222"/>
        <end position="433"/>
    </location>
</feature>
<feature type="region of interest" description="Disordered" evidence="1">
    <location>
        <begin position="1"/>
        <end position="24"/>
    </location>
</feature>
<dbReference type="GO" id="GO:0000470">
    <property type="term" value="P:maturation of LSU-rRNA"/>
    <property type="evidence" value="ECO:0007669"/>
    <property type="project" value="TreeGrafter"/>
</dbReference>
<dbReference type="InterPro" id="IPR007109">
    <property type="entry name" value="Brix"/>
</dbReference>
<dbReference type="Proteomes" id="UP001221413">
    <property type="component" value="Unassembled WGS sequence"/>
</dbReference>
<dbReference type="PROSITE" id="PS50833">
    <property type="entry name" value="BRIX"/>
    <property type="match status" value="1"/>
</dbReference>
<feature type="compositionally biased region" description="Pro residues" evidence="1">
    <location>
        <begin position="190"/>
        <end position="201"/>
    </location>
</feature>
<dbReference type="GO" id="GO:0005730">
    <property type="term" value="C:nucleolus"/>
    <property type="evidence" value="ECO:0007669"/>
    <property type="project" value="TreeGrafter"/>
</dbReference>
<keyword evidence="4" id="KW-1185">Reference proteome</keyword>
<reference evidence="3" key="1">
    <citation type="submission" date="2023-01" db="EMBL/GenBank/DDBJ databases">
        <title>The chitinases involved in constricting ring structure development in the nematode-trapping fungus Drechslerella dactyloides.</title>
        <authorList>
            <person name="Wang R."/>
            <person name="Zhang L."/>
            <person name="Tang P."/>
            <person name="Li S."/>
            <person name="Liang L."/>
        </authorList>
    </citation>
    <scope>NUCLEOTIDE SEQUENCE</scope>
    <source>
        <strain evidence="3">YMF1.00031</strain>
    </source>
</reference>
<proteinExistence type="predicted"/>
<evidence type="ECO:0000313" key="3">
    <source>
        <dbReference type="EMBL" id="KAJ6263896.1"/>
    </source>
</evidence>
<dbReference type="SMART" id="SM00879">
    <property type="entry name" value="Brix"/>
    <property type="match status" value="1"/>
</dbReference>
<dbReference type="InterPro" id="IPR044281">
    <property type="entry name" value="IMP4/RPF1"/>
</dbReference>
<protein>
    <submittedName>
        <fullName evidence="3">Ribosome production factor</fullName>
    </submittedName>
</protein>
<accession>A0AAD6J7I4</accession>
<organism evidence="3 4">
    <name type="scientific">Drechslerella dactyloides</name>
    <name type="common">Nematode-trapping fungus</name>
    <name type="synonym">Arthrobotrys dactyloides</name>
    <dbReference type="NCBI Taxonomy" id="74499"/>
    <lineage>
        <taxon>Eukaryota</taxon>
        <taxon>Fungi</taxon>
        <taxon>Dikarya</taxon>
        <taxon>Ascomycota</taxon>
        <taxon>Pezizomycotina</taxon>
        <taxon>Orbiliomycetes</taxon>
        <taxon>Orbiliales</taxon>
        <taxon>Orbiliaceae</taxon>
        <taxon>Drechslerella</taxon>
    </lineage>
</organism>
<dbReference type="GO" id="GO:0030687">
    <property type="term" value="C:preribosome, large subunit precursor"/>
    <property type="evidence" value="ECO:0007669"/>
    <property type="project" value="TreeGrafter"/>
</dbReference>
<feature type="compositionally biased region" description="Basic and acidic residues" evidence="1">
    <location>
        <begin position="46"/>
        <end position="66"/>
    </location>
</feature>
<dbReference type="AlphaFoldDB" id="A0AAD6J7I4"/>
<feature type="compositionally biased region" description="Acidic residues" evidence="1">
    <location>
        <begin position="143"/>
        <end position="176"/>
    </location>
</feature>
<dbReference type="PANTHER" id="PTHR22734">
    <property type="entry name" value="U3 SMALL NUCLEOLAR RIBONUCLEOPROTEIN PROTEIN IMP4"/>
    <property type="match status" value="1"/>
</dbReference>
<feature type="compositionally biased region" description="Acidic residues" evidence="1">
    <location>
        <begin position="113"/>
        <end position="125"/>
    </location>
</feature>
<comment type="caution">
    <text evidence="3">The sequence shown here is derived from an EMBL/GenBank/DDBJ whole genome shotgun (WGS) entry which is preliminary data.</text>
</comment>
<feature type="compositionally biased region" description="Basic and acidic residues" evidence="1">
    <location>
        <begin position="90"/>
        <end position="101"/>
    </location>
</feature>
<gene>
    <name evidence="3" type="ORF">Dda_0033</name>
</gene>